<dbReference type="Pfam" id="PF00589">
    <property type="entry name" value="Phage_integrase"/>
    <property type="match status" value="1"/>
</dbReference>
<dbReference type="InterPro" id="IPR050090">
    <property type="entry name" value="Tyrosine_recombinase_XerCD"/>
</dbReference>
<dbReference type="Gene3D" id="1.10.150.130">
    <property type="match status" value="1"/>
</dbReference>
<sequence>MTVPSKKRTSPKPKERKVKDRGNGQGTVYEYKPGKWRWQVTLGQRTDGKRVTRSGVADTKTAAHDAMTKVQADHTRGLIADPEKITVAQYAERWLKRLLEIRPRTAKRYGEELAYALEHIGTVRIQDIRATHMKDLMVKLSKRPMRRGGAMSARTQAHVLTRLRSLFREAVSDQIIYANPMEGVKRVKGTRLESAGTALDFEQAARLHSVGWALYKAGLCRLWPALFTAVSVGLRRGEVMGLTWEDVDFERGVLHIRQTRVMGVDVIETSDPKTLNSRRDIHMPPSLVTLLKVHRKQQEEEREALGTLWASTGAVFATELGEWTHPDNLKRALSRVVAWSNPVQKDRAWIGIPREARAELAAVIGMGEKLPDISPHDLRHTYATLALRRGVPVEVVSKVLGHARVSITLDVYRHVLDNERRALVVDLFEELPKAPAVQLQALN</sequence>
<feature type="domain" description="Tyr recombinase" evidence="5">
    <location>
        <begin position="185"/>
        <end position="426"/>
    </location>
</feature>
<comment type="caution">
    <text evidence="7">The sequence shown here is derived from an EMBL/GenBank/DDBJ whole genome shotgun (WGS) entry which is preliminary data.</text>
</comment>
<dbReference type="InterPro" id="IPR002104">
    <property type="entry name" value="Integrase_catalytic"/>
</dbReference>
<feature type="compositionally biased region" description="Basic residues" evidence="4">
    <location>
        <begin position="1"/>
        <end position="16"/>
    </location>
</feature>
<dbReference type="EMBL" id="BMQL01000042">
    <property type="protein sequence ID" value="GGR27785.1"/>
    <property type="molecule type" value="Genomic_DNA"/>
</dbReference>
<protein>
    <submittedName>
        <fullName evidence="7">Site-specific integrase</fullName>
    </submittedName>
</protein>
<reference evidence="7" key="2">
    <citation type="submission" date="2020-09" db="EMBL/GenBank/DDBJ databases">
        <authorList>
            <person name="Sun Q."/>
            <person name="Ohkuma M."/>
        </authorList>
    </citation>
    <scope>NUCLEOTIDE SEQUENCE</scope>
    <source>
        <strain evidence="7">JCM 31311</strain>
    </source>
</reference>
<evidence type="ECO:0000256" key="4">
    <source>
        <dbReference type="SAM" id="MobiDB-lite"/>
    </source>
</evidence>
<keyword evidence="1 3" id="KW-0238">DNA-binding</keyword>
<evidence type="ECO:0000256" key="1">
    <source>
        <dbReference type="ARBA" id="ARBA00023125"/>
    </source>
</evidence>
<dbReference type="PANTHER" id="PTHR30349">
    <property type="entry name" value="PHAGE INTEGRASE-RELATED"/>
    <property type="match status" value="1"/>
</dbReference>
<dbReference type="GO" id="GO:0015074">
    <property type="term" value="P:DNA integration"/>
    <property type="evidence" value="ECO:0007669"/>
    <property type="project" value="InterPro"/>
</dbReference>
<dbReference type="PROSITE" id="PS51898">
    <property type="entry name" value="TYR_RECOMBINASE"/>
    <property type="match status" value="1"/>
</dbReference>
<keyword evidence="2" id="KW-0233">DNA recombination</keyword>
<dbReference type="InterPro" id="IPR013762">
    <property type="entry name" value="Integrase-like_cat_sf"/>
</dbReference>
<keyword evidence="8" id="KW-1185">Reference proteome</keyword>
<feature type="region of interest" description="Disordered" evidence="4">
    <location>
        <begin position="1"/>
        <end position="26"/>
    </location>
</feature>
<dbReference type="InterPro" id="IPR044068">
    <property type="entry name" value="CB"/>
</dbReference>
<organism evidence="7 8">
    <name type="scientific">Deinococcus ruber</name>
    <dbReference type="NCBI Taxonomy" id="1848197"/>
    <lineage>
        <taxon>Bacteria</taxon>
        <taxon>Thermotogati</taxon>
        <taxon>Deinococcota</taxon>
        <taxon>Deinococci</taxon>
        <taxon>Deinococcales</taxon>
        <taxon>Deinococcaceae</taxon>
        <taxon>Deinococcus</taxon>
    </lineage>
</organism>
<dbReference type="PANTHER" id="PTHR30349:SF91">
    <property type="entry name" value="INTA PROTEIN"/>
    <property type="match status" value="1"/>
</dbReference>
<evidence type="ECO:0000313" key="7">
    <source>
        <dbReference type="EMBL" id="GGR27785.1"/>
    </source>
</evidence>
<evidence type="ECO:0000259" key="6">
    <source>
        <dbReference type="PROSITE" id="PS51900"/>
    </source>
</evidence>
<reference evidence="7" key="1">
    <citation type="journal article" date="2014" name="Int. J. Syst. Evol. Microbiol.">
        <title>Complete genome sequence of Corynebacterium casei LMG S-19264T (=DSM 44701T), isolated from a smear-ripened cheese.</title>
        <authorList>
            <consortium name="US DOE Joint Genome Institute (JGI-PGF)"/>
            <person name="Walter F."/>
            <person name="Albersmeier A."/>
            <person name="Kalinowski J."/>
            <person name="Ruckert C."/>
        </authorList>
    </citation>
    <scope>NUCLEOTIDE SEQUENCE</scope>
    <source>
        <strain evidence="7">JCM 31311</strain>
    </source>
</reference>
<dbReference type="RefSeq" id="WP_189092644.1">
    <property type="nucleotide sequence ID" value="NZ_BMQL01000042.1"/>
</dbReference>
<dbReference type="SUPFAM" id="SSF56349">
    <property type="entry name" value="DNA breaking-rejoining enzymes"/>
    <property type="match status" value="1"/>
</dbReference>
<evidence type="ECO:0000313" key="8">
    <source>
        <dbReference type="Proteomes" id="UP000603865"/>
    </source>
</evidence>
<dbReference type="PROSITE" id="PS51900">
    <property type="entry name" value="CB"/>
    <property type="match status" value="1"/>
</dbReference>
<dbReference type="Proteomes" id="UP000603865">
    <property type="component" value="Unassembled WGS sequence"/>
</dbReference>
<evidence type="ECO:0000256" key="3">
    <source>
        <dbReference type="PROSITE-ProRule" id="PRU01248"/>
    </source>
</evidence>
<gene>
    <name evidence="7" type="ORF">GCM10008957_43780</name>
</gene>
<evidence type="ECO:0000256" key="2">
    <source>
        <dbReference type="ARBA" id="ARBA00023172"/>
    </source>
</evidence>
<evidence type="ECO:0000259" key="5">
    <source>
        <dbReference type="PROSITE" id="PS51898"/>
    </source>
</evidence>
<accession>A0A918FEB2</accession>
<dbReference type="AlphaFoldDB" id="A0A918FEB2"/>
<dbReference type="GO" id="GO:0003677">
    <property type="term" value="F:DNA binding"/>
    <property type="evidence" value="ECO:0007669"/>
    <property type="project" value="UniProtKB-UniRule"/>
</dbReference>
<dbReference type="InterPro" id="IPR011010">
    <property type="entry name" value="DNA_brk_join_enz"/>
</dbReference>
<dbReference type="InterPro" id="IPR010998">
    <property type="entry name" value="Integrase_recombinase_N"/>
</dbReference>
<dbReference type="CDD" id="cd01189">
    <property type="entry name" value="INT_ICEBs1_C_like"/>
    <property type="match status" value="1"/>
</dbReference>
<feature type="domain" description="Core-binding (CB)" evidence="6">
    <location>
        <begin position="85"/>
        <end position="171"/>
    </location>
</feature>
<proteinExistence type="predicted"/>
<dbReference type="Gene3D" id="1.10.443.10">
    <property type="entry name" value="Intergrase catalytic core"/>
    <property type="match status" value="1"/>
</dbReference>
<dbReference type="GO" id="GO:0006310">
    <property type="term" value="P:DNA recombination"/>
    <property type="evidence" value="ECO:0007669"/>
    <property type="project" value="UniProtKB-KW"/>
</dbReference>
<name>A0A918FEB2_9DEIO</name>